<evidence type="ECO:0000259" key="4">
    <source>
        <dbReference type="Pfam" id="PF13193"/>
    </source>
</evidence>
<evidence type="ECO:0000259" key="3">
    <source>
        <dbReference type="Pfam" id="PF00501"/>
    </source>
</evidence>
<dbReference type="InterPro" id="IPR025110">
    <property type="entry name" value="AMP-bd_C"/>
</dbReference>
<dbReference type="SUPFAM" id="SSF56801">
    <property type="entry name" value="Acetyl-CoA synthetase-like"/>
    <property type="match status" value="1"/>
</dbReference>
<evidence type="ECO:0000313" key="6">
    <source>
        <dbReference type="Proteomes" id="UP000261948"/>
    </source>
</evidence>
<dbReference type="AlphaFoldDB" id="A0A373FMJ2"/>
<dbReference type="InterPro" id="IPR020845">
    <property type="entry name" value="AMP-binding_CS"/>
</dbReference>
<dbReference type="InterPro" id="IPR042099">
    <property type="entry name" value="ANL_N_sf"/>
</dbReference>
<dbReference type="Gene3D" id="3.40.50.12780">
    <property type="entry name" value="N-terminal domain of ligase-like"/>
    <property type="match status" value="1"/>
</dbReference>
<sequence>MIEMNLSSQARRIRRIALGDLLYRTARKFGERTALVDGDQRINYADLDARSSRFAHYLLSTLGTGKQVGMLCANSIDMVVACNGIHKAGQVWVPVNIKLDVAALGYILHHAEVSAVVVDHEMLGLPGLHDLLKQLAVPLIFTSVPAGVAVDGITLAQAEEGQPDALPEVDIDDNQAALLMYTSGTTGNPKGVVHSHLSVYTAVKGNIDEMGYRETDVLSGWLPLFHCAQHSLTQTALATGACTVFTRQFVPAEVGQLVLKEGVTIFVGLPLMYAAVLADPSFAPTSVRQCIYAMAPIPKPLIAQIAKRMSRKIALATGQTEIYPATMTFYPLDNPECDANFWGKSLTTCETAIMDDEGNFLGPGQLGEIVHRGPNVMLGYFKDPNATAEAQKFGWHHTGDLGMWDEQGRMEFIDRKKDMIKTGGENVASVKVEAVVLAHPDIAAAAVFGLPHPHWSEAVCAFVMRKPGTQVDAEAVLEHCRNHLGGFEVPKLVHFVDTFPATATGKVQKNVMRRQFEQIAKDLWGQ</sequence>
<name>A0A373FMJ2_COMTE</name>
<dbReference type="PANTHER" id="PTHR43767">
    <property type="entry name" value="LONG-CHAIN-FATTY-ACID--COA LIGASE"/>
    <property type="match status" value="1"/>
</dbReference>
<dbReference type="OrthoDB" id="9766486at2"/>
<evidence type="ECO:0000256" key="2">
    <source>
        <dbReference type="ARBA" id="ARBA00022598"/>
    </source>
</evidence>
<organism evidence="5 6">
    <name type="scientific">Comamonas testosteroni</name>
    <name type="common">Pseudomonas testosteroni</name>
    <dbReference type="NCBI Taxonomy" id="285"/>
    <lineage>
        <taxon>Bacteria</taxon>
        <taxon>Pseudomonadati</taxon>
        <taxon>Pseudomonadota</taxon>
        <taxon>Betaproteobacteria</taxon>
        <taxon>Burkholderiales</taxon>
        <taxon>Comamonadaceae</taxon>
        <taxon>Comamonas</taxon>
    </lineage>
</organism>
<dbReference type="PROSITE" id="PS00455">
    <property type="entry name" value="AMP_BINDING"/>
    <property type="match status" value="1"/>
</dbReference>
<dbReference type="Gene3D" id="3.30.300.30">
    <property type="match status" value="1"/>
</dbReference>
<reference evidence="5 6" key="1">
    <citation type="submission" date="2018-08" db="EMBL/GenBank/DDBJ databases">
        <title>Comamonas testosteroni strain SWCO2.</title>
        <authorList>
            <person name="Jiang N."/>
            <person name="Zhang X.Z."/>
        </authorList>
    </citation>
    <scope>NUCLEOTIDE SEQUENCE [LARGE SCALE GENOMIC DNA]</scope>
    <source>
        <strain evidence="5 6">SWCO2</strain>
    </source>
</reference>
<dbReference type="InterPro" id="IPR045851">
    <property type="entry name" value="AMP-bd_C_sf"/>
</dbReference>
<evidence type="ECO:0000313" key="5">
    <source>
        <dbReference type="EMBL" id="RGE45363.1"/>
    </source>
</evidence>
<keyword evidence="6" id="KW-1185">Reference proteome</keyword>
<gene>
    <name evidence="5" type="ORF">DZC30_08805</name>
</gene>
<feature type="domain" description="AMP-dependent synthetase/ligase" evidence="3">
    <location>
        <begin position="24"/>
        <end position="381"/>
    </location>
</feature>
<protein>
    <submittedName>
        <fullName evidence="5">AMP-dependent synthetase</fullName>
    </submittedName>
</protein>
<comment type="caution">
    <text evidence="5">The sequence shown here is derived from an EMBL/GenBank/DDBJ whole genome shotgun (WGS) entry which is preliminary data.</text>
</comment>
<feature type="domain" description="AMP-binding enzyme C-terminal" evidence="4">
    <location>
        <begin position="431"/>
        <end position="506"/>
    </location>
</feature>
<dbReference type="Proteomes" id="UP000261948">
    <property type="component" value="Unassembled WGS sequence"/>
</dbReference>
<dbReference type="InterPro" id="IPR000873">
    <property type="entry name" value="AMP-dep_synth/lig_dom"/>
</dbReference>
<dbReference type="Pfam" id="PF00501">
    <property type="entry name" value="AMP-binding"/>
    <property type="match status" value="1"/>
</dbReference>
<dbReference type="PANTHER" id="PTHR43767:SF1">
    <property type="entry name" value="NONRIBOSOMAL PEPTIDE SYNTHASE PES1 (EUROFUNG)-RELATED"/>
    <property type="match status" value="1"/>
</dbReference>
<dbReference type="InterPro" id="IPR050237">
    <property type="entry name" value="ATP-dep_AMP-bd_enzyme"/>
</dbReference>
<comment type="similarity">
    <text evidence="1">Belongs to the ATP-dependent AMP-binding enzyme family.</text>
</comment>
<proteinExistence type="inferred from homology"/>
<dbReference type="FunFam" id="3.30.300.30:FF:000008">
    <property type="entry name" value="2,3-dihydroxybenzoate-AMP ligase"/>
    <property type="match status" value="1"/>
</dbReference>
<dbReference type="EMBL" id="QURR01000009">
    <property type="protein sequence ID" value="RGE45363.1"/>
    <property type="molecule type" value="Genomic_DNA"/>
</dbReference>
<dbReference type="Pfam" id="PF13193">
    <property type="entry name" value="AMP-binding_C"/>
    <property type="match status" value="1"/>
</dbReference>
<keyword evidence="2" id="KW-0436">Ligase</keyword>
<evidence type="ECO:0000256" key="1">
    <source>
        <dbReference type="ARBA" id="ARBA00006432"/>
    </source>
</evidence>
<accession>A0A373FMJ2</accession>
<dbReference type="GO" id="GO:0016878">
    <property type="term" value="F:acid-thiol ligase activity"/>
    <property type="evidence" value="ECO:0007669"/>
    <property type="project" value="UniProtKB-ARBA"/>
</dbReference>